<feature type="compositionally biased region" description="Polar residues" evidence="1">
    <location>
        <begin position="26"/>
        <end position="35"/>
    </location>
</feature>
<dbReference type="Proteomes" id="UP001147747">
    <property type="component" value="Unassembled WGS sequence"/>
</dbReference>
<dbReference type="AlphaFoldDB" id="A0A9X0BEY7"/>
<dbReference type="GeneID" id="81364951"/>
<organism evidence="2 3">
    <name type="scientific">Penicillium cosmopolitanum</name>
    <dbReference type="NCBI Taxonomy" id="1131564"/>
    <lineage>
        <taxon>Eukaryota</taxon>
        <taxon>Fungi</taxon>
        <taxon>Dikarya</taxon>
        <taxon>Ascomycota</taxon>
        <taxon>Pezizomycotina</taxon>
        <taxon>Eurotiomycetes</taxon>
        <taxon>Eurotiomycetidae</taxon>
        <taxon>Eurotiales</taxon>
        <taxon>Aspergillaceae</taxon>
        <taxon>Penicillium</taxon>
    </lineage>
</organism>
<reference evidence="2" key="2">
    <citation type="journal article" date="2023" name="IMA Fungus">
        <title>Comparative genomic study of the Penicillium genus elucidates a diverse pangenome and 15 lateral gene transfer events.</title>
        <authorList>
            <person name="Petersen C."/>
            <person name="Sorensen T."/>
            <person name="Nielsen M.R."/>
            <person name="Sondergaard T.E."/>
            <person name="Sorensen J.L."/>
            <person name="Fitzpatrick D.A."/>
            <person name="Frisvad J.C."/>
            <person name="Nielsen K.L."/>
        </authorList>
    </citation>
    <scope>NUCLEOTIDE SEQUENCE</scope>
    <source>
        <strain evidence="2">IBT 29677</strain>
    </source>
</reference>
<keyword evidence="3" id="KW-1185">Reference proteome</keyword>
<feature type="region of interest" description="Disordered" evidence="1">
    <location>
        <begin position="1"/>
        <end position="65"/>
    </location>
</feature>
<sequence>MPSPTTPDVDFSAQPGSSRPDGAPSQPAQGNSLAASSEAFYTPEGPERNMETDEPDAESSDSSAAGVKAFIQAEVERAVGEEFSHIALVQIQALINTVATQQRRIDAVDAVVHRSGSSPIPRGMSTASAPIPRSMSTASEAVGQWVLAYVRSRMDRRDSQVNLQLQ</sequence>
<comment type="caution">
    <text evidence="2">The sequence shown here is derived from an EMBL/GenBank/DDBJ whole genome shotgun (WGS) entry which is preliminary data.</text>
</comment>
<accession>A0A9X0BEY7</accession>
<proteinExistence type="predicted"/>
<evidence type="ECO:0000256" key="1">
    <source>
        <dbReference type="SAM" id="MobiDB-lite"/>
    </source>
</evidence>
<gene>
    <name evidence="2" type="ORF">N7509_001334</name>
</gene>
<protein>
    <submittedName>
        <fullName evidence="2">Uncharacterized protein</fullName>
    </submittedName>
</protein>
<dbReference type="RefSeq" id="XP_056494553.1">
    <property type="nucleotide sequence ID" value="XM_056625971.1"/>
</dbReference>
<evidence type="ECO:0000313" key="2">
    <source>
        <dbReference type="EMBL" id="KAJ5414707.1"/>
    </source>
</evidence>
<name>A0A9X0BEY7_9EURO</name>
<reference evidence="2" key="1">
    <citation type="submission" date="2022-12" db="EMBL/GenBank/DDBJ databases">
        <authorList>
            <person name="Petersen C."/>
        </authorList>
    </citation>
    <scope>NUCLEOTIDE SEQUENCE</scope>
    <source>
        <strain evidence="2">IBT 29677</strain>
    </source>
</reference>
<evidence type="ECO:0000313" key="3">
    <source>
        <dbReference type="Proteomes" id="UP001147747"/>
    </source>
</evidence>
<dbReference type="EMBL" id="JAPZBU010000003">
    <property type="protein sequence ID" value="KAJ5414707.1"/>
    <property type="molecule type" value="Genomic_DNA"/>
</dbReference>